<sequence>MRGAILLIVAGGLIGLSGCSEGVLKEKEVNATEHVEKKVKTKKVEKPVWVNIVDPNTKKIIKSFVPKDFGFGTDDVKYKAAITEWSRELARGTDEKPGYDKRMMLDKLKPDGQIIKGSPQTIMDETELTEKMLEASEKGGDVEVPLYISDSGYSQEDAAHLNEVVVASYTTYFKSNVMGRSKNIALSAQAINNMIIGKEDPFSFNTSVGPSDEAHGYQRAPEAVDGKLVDGVGGGICQTSSTLYNAIDQLGVSYIEKHHHSLHVGYVPKGRDATVSYGGYDFRFKNTTGVPLLLKTYVGNGSLTVEIRTSNEYKALIKRAI</sequence>
<evidence type="ECO:0000313" key="1">
    <source>
        <dbReference type="EMBL" id="GHH96730.1"/>
    </source>
</evidence>
<dbReference type="PROSITE" id="PS51257">
    <property type="entry name" value="PROKAR_LIPOPROTEIN"/>
    <property type="match status" value="1"/>
</dbReference>
<evidence type="ECO:0000313" key="2">
    <source>
        <dbReference type="Proteomes" id="UP000637074"/>
    </source>
</evidence>
<dbReference type="EMBL" id="BNDS01000001">
    <property type="protein sequence ID" value="GHH96730.1"/>
    <property type="molecule type" value="Genomic_DNA"/>
</dbReference>
<gene>
    <name evidence="1" type="ORF">AM1BK_02730</name>
</gene>
<comment type="caution">
    <text evidence="1">The sequence shown here is derived from an EMBL/GenBank/DDBJ whole genome shotgun (WGS) entry which is preliminary data.</text>
</comment>
<evidence type="ECO:0008006" key="3">
    <source>
        <dbReference type="Google" id="ProtNLM"/>
    </source>
</evidence>
<dbReference type="InterPro" id="IPR007391">
    <property type="entry name" value="Vancomycin_resist_VanW"/>
</dbReference>
<proteinExistence type="predicted"/>
<accession>A0ABQ3N2H7</accession>
<dbReference type="InterPro" id="IPR052913">
    <property type="entry name" value="Glycopeptide_resist_protein"/>
</dbReference>
<protein>
    <recommendedName>
        <fullName evidence="3">VanW family protein</fullName>
    </recommendedName>
</protein>
<reference evidence="1 2" key="1">
    <citation type="journal article" date="2022" name="Int. J. Syst. Evol. Microbiol.">
        <title>Neobacillus kokaensis sp. nov., isolated from soil.</title>
        <authorList>
            <person name="Yuki K."/>
            <person name="Matsubara H."/>
            <person name="Yamaguchi S."/>
        </authorList>
    </citation>
    <scope>NUCLEOTIDE SEQUENCE [LARGE SCALE GENOMIC DNA]</scope>
    <source>
        <strain evidence="1 2">LOB 377</strain>
    </source>
</reference>
<organism evidence="1 2">
    <name type="scientific">Neobacillus kokaensis</name>
    <dbReference type="NCBI Taxonomy" id="2759023"/>
    <lineage>
        <taxon>Bacteria</taxon>
        <taxon>Bacillati</taxon>
        <taxon>Bacillota</taxon>
        <taxon>Bacilli</taxon>
        <taxon>Bacillales</taxon>
        <taxon>Bacillaceae</taxon>
        <taxon>Neobacillus</taxon>
    </lineage>
</organism>
<dbReference type="Pfam" id="PF04294">
    <property type="entry name" value="VanW"/>
    <property type="match status" value="1"/>
</dbReference>
<dbReference type="PANTHER" id="PTHR35788">
    <property type="entry name" value="EXPORTED PROTEIN-RELATED"/>
    <property type="match status" value="1"/>
</dbReference>
<dbReference type="PANTHER" id="PTHR35788:SF1">
    <property type="entry name" value="EXPORTED PROTEIN"/>
    <property type="match status" value="1"/>
</dbReference>
<keyword evidence="2" id="KW-1185">Reference proteome</keyword>
<name>A0ABQ3N2H7_9BACI</name>
<dbReference type="Proteomes" id="UP000637074">
    <property type="component" value="Unassembled WGS sequence"/>
</dbReference>